<dbReference type="AlphaFoldDB" id="A0A438D777"/>
<feature type="compositionally biased region" description="Gly residues" evidence="1">
    <location>
        <begin position="107"/>
        <end position="129"/>
    </location>
</feature>
<evidence type="ECO:0000256" key="1">
    <source>
        <dbReference type="SAM" id="MobiDB-lite"/>
    </source>
</evidence>
<sequence>MFQYSKHFSNHPKIKVGLKEVIKILELDLDRQAKAINEVKLFVDGQGEFGSALTKKIINQSLSGLPTNEEGRERDVDSRRKAEASRTISSSSISDDGDNEGNRRDGGNSGGNRGVGGTSEGTRGDGSIGGDYVSQVYPSMSWAQGGENYYATQDTNPEYRPGIWEQRKHLEKLTTFPSDNDYFSGHDYHRSNYHRIDEHLQNLGIGSRSYFRGRDIQILEHELVTHMDMINLLVAVALLIKVLDTINIV</sequence>
<accession>A0A438D777</accession>
<feature type="compositionally biased region" description="Basic and acidic residues" evidence="1">
    <location>
        <begin position="69"/>
        <end position="84"/>
    </location>
</feature>
<name>A0A438D777_VITVI</name>
<proteinExistence type="predicted"/>
<dbReference type="Proteomes" id="UP000288805">
    <property type="component" value="Unassembled WGS sequence"/>
</dbReference>
<reference evidence="2 3" key="1">
    <citation type="journal article" date="2018" name="PLoS Genet.">
        <title>Population sequencing reveals clonal diversity and ancestral inbreeding in the grapevine cultivar Chardonnay.</title>
        <authorList>
            <person name="Roach M.J."/>
            <person name="Johnson D.L."/>
            <person name="Bohlmann J."/>
            <person name="van Vuuren H.J."/>
            <person name="Jones S.J."/>
            <person name="Pretorius I.S."/>
            <person name="Schmidt S.A."/>
            <person name="Borneman A.R."/>
        </authorList>
    </citation>
    <scope>NUCLEOTIDE SEQUENCE [LARGE SCALE GENOMIC DNA]</scope>
    <source>
        <strain evidence="3">cv. Chardonnay</strain>
        <tissue evidence="2">Leaf</tissue>
    </source>
</reference>
<evidence type="ECO:0000313" key="2">
    <source>
        <dbReference type="EMBL" id="RVW31304.1"/>
    </source>
</evidence>
<organism evidence="2 3">
    <name type="scientific">Vitis vinifera</name>
    <name type="common">Grape</name>
    <dbReference type="NCBI Taxonomy" id="29760"/>
    <lineage>
        <taxon>Eukaryota</taxon>
        <taxon>Viridiplantae</taxon>
        <taxon>Streptophyta</taxon>
        <taxon>Embryophyta</taxon>
        <taxon>Tracheophyta</taxon>
        <taxon>Spermatophyta</taxon>
        <taxon>Magnoliopsida</taxon>
        <taxon>eudicotyledons</taxon>
        <taxon>Gunneridae</taxon>
        <taxon>Pentapetalae</taxon>
        <taxon>rosids</taxon>
        <taxon>Vitales</taxon>
        <taxon>Vitaceae</taxon>
        <taxon>Viteae</taxon>
        <taxon>Vitis</taxon>
    </lineage>
</organism>
<dbReference type="EMBL" id="QGNW01001762">
    <property type="protein sequence ID" value="RVW31304.1"/>
    <property type="molecule type" value="Genomic_DNA"/>
</dbReference>
<gene>
    <name evidence="2" type="ORF">CK203_112143</name>
</gene>
<comment type="caution">
    <text evidence="2">The sequence shown here is derived from an EMBL/GenBank/DDBJ whole genome shotgun (WGS) entry which is preliminary data.</text>
</comment>
<protein>
    <submittedName>
        <fullName evidence="2">Uncharacterized protein</fullName>
    </submittedName>
</protein>
<evidence type="ECO:0000313" key="3">
    <source>
        <dbReference type="Proteomes" id="UP000288805"/>
    </source>
</evidence>
<feature type="region of interest" description="Disordered" evidence="1">
    <location>
        <begin position="64"/>
        <end position="130"/>
    </location>
</feature>